<dbReference type="AlphaFoldDB" id="A0AAN7BTV3"/>
<sequence length="64" mass="7116">MSTIKEITSLKGWEQHISSLPHHAPDHSQRAQVRLLEAVKKELANNAEFFKAYSIKGNDNAAAS</sequence>
<name>A0AAN7BTV3_9PEZI</name>
<reference evidence="1" key="2">
    <citation type="submission" date="2023-05" db="EMBL/GenBank/DDBJ databases">
        <authorList>
            <consortium name="Lawrence Berkeley National Laboratory"/>
            <person name="Steindorff A."/>
            <person name="Hensen N."/>
            <person name="Bonometti L."/>
            <person name="Westerberg I."/>
            <person name="Brannstrom I.O."/>
            <person name="Guillou S."/>
            <person name="Cros-Aarteil S."/>
            <person name="Calhoun S."/>
            <person name="Haridas S."/>
            <person name="Kuo A."/>
            <person name="Mondo S."/>
            <person name="Pangilinan J."/>
            <person name="Riley R."/>
            <person name="Labutti K."/>
            <person name="Andreopoulos B."/>
            <person name="Lipzen A."/>
            <person name="Chen C."/>
            <person name="Yanf M."/>
            <person name="Daum C."/>
            <person name="Ng V."/>
            <person name="Clum A."/>
            <person name="Ohm R."/>
            <person name="Martin F."/>
            <person name="Silar P."/>
            <person name="Natvig D."/>
            <person name="Lalanne C."/>
            <person name="Gautier V."/>
            <person name="Ament-Velasquez S.L."/>
            <person name="Kruys A."/>
            <person name="Hutchinson M.I."/>
            <person name="Powell A.J."/>
            <person name="Barry K."/>
            <person name="Miller A.N."/>
            <person name="Grigoriev I.V."/>
            <person name="Debuchy R."/>
            <person name="Gladieux P."/>
            <person name="Thoren M.H."/>
            <person name="Johannesson H."/>
        </authorList>
    </citation>
    <scope>NUCLEOTIDE SEQUENCE</scope>
    <source>
        <strain evidence="1">CBS 990.96</strain>
    </source>
</reference>
<evidence type="ECO:0000313" key="2">
    <source>
        <dbReference type="Proteomes" id="UP001301958"/>
    </source>
</evidence>
<gene>
    <name evidence="1" type="ORF">QBC38DRAFT_453128</name>
</gene>
<evidence type="ECO:0000313" key="1">
    <source>
        <dbReference type="EMBL" id="KAK4229498.1"/>
    </source>
</evidence>
<organism evidence="1 2">
    <name type="scientific">Podospora fimiseda</name>
    <dbReference type="NCBI Taxonomy" id="252190"/>
    <lineage>
        <taxon>Eukaryota</taxon>
        <taxon>Fungi</taxon>
        <taxon>Dikarya</taxon>
        <taxon>Ascomycota</taxon>
        <taxon>Pezizomycotina</taxon>
        <taxon>Sordariomycetes</taxon>
        <taxon>Sordariomycetidae</taxon>
        <taxon>Sordariales</taxon>
        <taxon>Podosporaceae</taxon>
        <taxon>Podospora</taxon>
    </lineage>
</organism>
<protein>
    <submittedName>
        <fullName evidence="1">Uncharacterized protein</fullName>
    </submittedName>
</protein>
<comment type="caution">
    <text evidence="1">The sequence shown here is derived from an EMBL/GenBank/DDBJ whole genome shotgun (WGS) entry which is preliminary data.</text>
</comment>
<accession>A0AAN7BTV3</accession>
<reference evidence="1" key="1">
    <citation type="journal article" date="2023" name="Mol. Phylogenet. Evol.">
        <title>Genome-scale phylogeny and comparative genomics of the fungal order Sordariales.</title>
        <authorList>
            <person name="Hensen N."/>
            <person name="Bonometti L."/>
            <person name="Westerberg I."/>
            <person name="Brannstrom I.O."/>
            <person name="Guillou S."/>
            <person name="Cros-Aarteil S."/>
            <person name="Calhoun S."/>
            <person name="Haridas S."/>
            <person name="Kuo A."/>
            <person name="Mondo S."/>
            <person name="Pangilinan J."/>
            <person name="Riley R."/>
            <person name="LaButti K."/>
            <person name="Andreopoulos B."/>
            <person name="Lipzen A."/>
            <person name="Chen C."/>
            <person name="Yan M."/>
            <person name="Daum C."/>
            <person name="Ng V."/>
            <person name="Clum A."/>
            <person name="Steindorff A."/>
            <person name="Ohm R.A."/>
            <person name="Martin F."/>
            <person name="Silar P."/>
            <person name="Natvig D.O."/>
            <person name="Lalanne C."/>
            <person name="Gautier V."/>
            <person name="Ament-Velasquez S.L."/>
            <person name="Kruys A."/>
            <person name="Hutchinson M.I."/>
            <person name="Powell A.J."/>
            <person name="Barry K."/>
            <person name="Miller A.N."/>
            <person name="Grigoriev I.V."/>
            <person name="Debuchy R."/>
            <person name="Gladieux P."/>
            <person name="Hiltunen Thoren M."/>
            <person name="Johannesson H."/>
        </authorList>
    </citation>
    <scope>NUCLEOTIDE SEQUENCE</scope>
    <source>
        <strain evidence="1">CBS 990.96</strain>
    </source>
</reference>
<dbReference type="EMBL" id="MU865307">
    <property type="protein sequence ID" value="KAK4229498.1"/>
    <property type="molecule type" value="Genomic_DNA"/>
</dbReference>
<dbReference type="Proteomes" id="UP001301958">
    <property type="component" value="Unassembled WGS sequence"/>
</dbReference>
<keyword evidence="2" id="KW-1185">Reference proteome</keyword>
<proteinExistence type="predicted"/>